<reference evidence="2" key="1">
    <citation type="submission" date="2018-02" db="EMBL/GenBank/DDBJ databases">
        <title>Rhizophora mucronata_Transcriptome.</title>
        <authorList>
            <person name="Meera S.P."/>
            <person name="Sreeshan A."/>
            <person name="Augustine A."/>
        </authorList>
    </citation>
    <scope>NUCLEOTIDE SEQUENCE</scope>
    <source>
        <tissue evidence="2">Leaf</tissue>
    </source>
</reference>
<proteinExistence type="predicted"/>
<name>A0A2P2K161_RHIMU</name>
<accession>A0A2P2K161</accession>
<sequence length="92" mass="10355">MQWKVNYYHPRKILLLSELGCSGGGTTQSPSGFCRRCYYLLVQASCTSIGLVLSFWPLLGSGTVLNLLLGCWLQEIHQKLFLYFTNSLGIYS</sequence>
<keyword evidence="1" id="KW-0812">Transmembrane</keyword>
<organism evidence="2">
    <name type="scientific">Rhizophora mucronata</name>
    <name type="common">Asiatic mangrove</name>
    <dbReference type="NCBI Taxonomy" id="61149"/>
    <lineage>
        <taxon>Eukaryota</taxon>
        <taxon>Viridiplantae</taxon>
        <taxon>Streptophyta</taxon>
        <taxon>Embryophyta</taxon>
        <taxon>Tracheophyta</taxon>
        <taxon>Spermatophyta</taxon>
        <taxon>Magnoliopsida</taxon>
        <taxon>eudicotyledons</taxon>
        <taxon>Gunneridae</taxon>
        <taxon>Pentapetalae</taxon>
        <taxon>rosids</taxon>
        <taxon>fabids</taxon>
        <taxon>Malpighiales</taxon>
        <taxon>Rhizophoraceae</taxon>
        <taxon>Rhizophora</taxon>
    </lineage>
</organism>
<evidence type="ECO:0000256" key="1">
    <source>
        <dbReference type="SAM" id="Phobius"/>
    </source>
</evidence>
<feature type="transmembrane region" description="Helical" evidence="1">
    <location>
        <begin position="38"/>
        <end position="59"/>
    </location>
</feature>
<dbReference type="AlphaFoldDB" id="A0A2P2K161"/>
<keyword evidence="1" id="KW-0472">Membrane</keyword>
<evidence type="ECO:0000313" key="2">
    <source>
        <dbReference type="EMBL" id="MBW99462.1"/>
    </source>
</evidence>
<dbReference type="EMBL" id="GGEC01018979">
    <property type="protein sequence ID" value="MBW99462.1"/>
    <property type="molecule type" value="Transcribed_RNA"/>
</dbReference>
<keyword evidence="1" id="KW-1133">Transmembrane helix</keyword>
<protein>
    <submittedName>
        <fullName evidence="2">Uncharacterized protein</fullName>
    </submittedName>
</protein>